<accession>A0A0G2E7V8</accession>
<dbReference type="PANTHER" id="PTHR12616">
    <property type="entry name" value="VACUOLAR PROTEIN SORTING VPS41"/>
    <property type="match status" value="1"/>
</dbReference>
<dbReference type="Pfam" id="PF23410">
    <property type="entry name" value="Beta-prop_VPS8"/>
    <property type="match status" value="1"/>
</dbReference>
<keyword evidence="1" id="KW-0175">Coiled coil</keyword>
<dbReference type="PANTHER" id="PTHR12616:SF8">
    <property type="entry name" value="VACUOLAR PROTEIN SORTING-ASSOCIATED PROTEIN 8 HOMOLOG"/>
    <property type="match status" value="1"/>
</dbReference>
<dbReference type="OrthoDB" id="289913at2759"/>
<dbReference type="GO" id="GO:0030897">
    <property type="term" value="C:HOPS complex"/>
    <property type="evidence" value="ECO:0007669"/>
    <property type="project" value="TreeGrafter"/>
</dbReference>
<dbReference type="InterPro" id="IPR036322">
    <property type="entry name" value="WD40_repeat_dom_sf"/>
</dbReference>
<feature type="region of interest" description="Disordered" evidence="2">
    <location>
        <begin position="1"/>
        <end position="148"/>
    </location>
</feature>
<evidence type="ECO:0000313" key="6">
    <source>
        <dbReference type="Proteomes" id="UP000053317"/>
    </source>
</evidence>
<evidence type="ECO:0000259" key="3">
    <source>
        <dbReference type="Pfam" id="PF12816"/>
    </source>
</evidence>
<reference evidence="5 6" key="1">
    <citation type="submission" date="2015-05" db="EMBL/GenBank/DDBJ databases">
        <title>Distinctive expansion of gene families associated with plant cell wall degradation and secondary metabolism in the genomes of grapevine trunk pathogens.</title>
        <authorList>
            <person name="Lawrence D.P."/>
            <person name="Travadon R."/>
            <person name="Rolshausen P.E."/>
            <person name="Baumgartner K."/>
        </authorList>
    </citation>
    <scope>NUCLEOTIDE SEQUENCE [LARGE SCALE GENOMIC DNA]</scope>
    <source>
        <strain evidence="5">UCRPC4</strain>
    </source>
</reference>
<dbReference type="EMBL" id="LCWF01000123">
    <property type="protein sequence ID" value="KKY18401.1"/>
    <property type="molecule type" value="Genomic_DNA"/>
</dbReference>
<feature type="domain" description="Vacuolar protein sorting-associated protein 8 central" evidence="3">
    <location>
        <begin position="711"/>
        <end position="906"/>
    </location>
</feature>
<evidence type="ECO:0000313" key="5">
    <source>
        <dbReference type="EMBL" id="KKY18401.1"/>
    </source>
</evidence>
<evidence type="ECO:0000256" key="2">
    <source>
        <dbReference type="SAM" id="MobiDB-lite"/>
    </source>
</evidence>
<feature type="compositionally biased region" description="Low complexity" evidence="2">
    <location>
        <begin position="109"/>
        <end position="121"/>
    </location>
</feature>
<sequence>MSAQFPEGENGAREESIASGGDEDGPDTIYTRNESDHLPEDTIELEDEAALSPSGDVQPEGSQPDWQAVTTPPRRLLNGSPSLDGSASIPDDTPSLQDSGLSSPHSEALPYRSPSLSRSPSGAHRPFDRRFQSRLSSSPLSSPRATSPAFLANHSRHSSIASFAFPGAGAPAELDTGSAPWDVIRWTRLRKITGQAFSEIGKRNFGRPTCVVISTNIIIGTSKGMALVFDYQQVHKAIIGPGTQAVECGPITSLAVSADHSTIACGHENGHIFTWEIARVGRPFLHIPPVVNNEPHTRTADGHIPGASVLHLGFLGTRRTALVSADERGMAFSHLASRGLGAVARAVKTTRILGRYPDLVKRGSKPRKPSSVLAFSPLPLGNVEQASDSVGLVAMMTPYLLVIVSTTPIAQTQHKVARPKELREHGTMSAALSWFPAIRLKGTDSDASKNKLVYCWSNILSILEVDEVNPSEPASKEQPPEFRFETKARCTSDEAIVAVQWLSRSVLAVLTITQQLLILEDKSMRVTDSFDLLQKHIYHSDLFSQQLHAAIEQLDEEDASMHGVVADAFFMSFRAYKGRLFLLGFNDILVGNLSNWADRLLALMESGDFIAAIRLATSYYLGAGEKLTIGLPEDDKARYELVRPKLMEMMSASLRYAFGRNQQASPERLEKPQLAELAEVCISSCISVNDREFLFDEVYTWYDDNNMAAPFLDAIEPYIVSGEMRAFPPPAIKTLVEHFLTNHTVSDLENIICLLETSSMDIDQVTTLCRKHNLYEAYIHVWTRTLEDFTGPLEELLSMSRRTQPNGHTNEADRERATAFKCFPYLSYILTGRQYPRGEDMPDDLAIKAKAQIYTFLFSGRSDADAPKYSSRSSSHTAANIFPFPHLRVILSLNAANFMSVLNEAFEDSFLNDASEQMSNGSTMPSRAQSPVYNQAINRQFIVSILLEVMTPPEFDPIETVYLDMFLARNLPKYPQYILLSGTTLHQILLRLCHSPSDDLAEECQLSVEYLLSVYHPPDIQTLISAFEDARFYRVLKTVYRNESQYSHLIEMYFKDPEDEEEVFETLVSLLSPRSSLTDKQRQRVEATVRQHASDLLGIDVSQTSVTISRLLPHLHDHFLSALEEPRSQFQYLRALLEPSDTTAIAGTKVNHYLIECYVHLMCQYNPKHVSEYVDNIQASDLHLERILPALESSGIIDAAVMLLARQGQVKDAMDRLKRHLETLEAALAGIMQHAEASPDAQSTDEAVQDLLNSLDKYVKVGIWLCQRQTSAMPKTKTPSRNSRRPGADAQTLSFEETLWLGLVNSVVKAARNILPTTEECTRKKDHAPFQGYINAATGLRSNVQQVFTALLAATTAAREGSTDRSDLSFLRILRAFLTDAAASSPSLSQLRTVIRSIFSAYAYEESLLYLANEMLNKDLFVHVDDVTKLRQQGWRPRSQTCEICRRRVWGPGAGAAIWDAWQQQQATSIQQRREKANEDTSGRGKGKAVETHTDESVDNATAIPEGSGVGKFKNTKSP</sequence>
<feature type="compositionally biased region" description="Polar residues" evidence="2">
    <location>
        <begin position="60"/>
        <end position="70"/>
    </location>
</feature>
<feature type="coiled-coil region" evidence="1">
    <location>
        <begin position="1207"/>
        <end position="1234"/>
    </location>
</feature>
<name>A0A0G2E7V8_PHACM</name>
<dbReference type="InterPro" id="IPR059070">
    <property type="entry name" value="TPR_VPS8_2"/>
</dbReference>
<feature type="compositionally biased region" description="Polar residues" evidence="2">
    <location>
        <begin position="94"/>
        <end position="105"/>
    </location>
</feature>
<organism evidence="5 6">
    <name type="scientific">Phaeomoniella chlamydospora</name>
    <name type="common">Phaeoacremonium chlamydosporum</name>
    <dbReference type="NCBI Taxonomy" id="158046"/>
    <lineage>
        <taxon>Eukaryota</taxon>
        <taxon>Fungi</taxon>
        <taxon>Dikarya</taxon>
        <taxon>Ascomycota</taxon>
        <taxon>Pezizomycotina</taxon>
        <taxon>Eurotiomycetes</taxon>
        <taxon>Chaetothyriomycetidae</taxon>
        <taxon>Phaeomoniellales</taxon>
        <taxon>Phaeomoniellaceae</taxon>
        <taxon>Phaeomoniella</taxon>
    </lineage>
</organism>
<keyword evidence="6" id="KW-1185">Reference proteome</keyword>
<dbReference type="GO" id="GO:0034058">
    <property type="term" value="P:endosomal vesicle fusion"/>
    <property type="evidence" value="ECO:0007669"/>
    <property type="project" value="TreeGrafter"/>
</dbReference>
<comment type="caution">
    <text evidence="5">The sequence shown here is derived from an EMBL/GenBank/DDBJ whole genome shotgun (WGS) entry which is preliminary data.</text>
</comment>
<dbReference type="GO" id="GO:0005770">
    <property type="term" value="C:late endosome"/>
    <property type="evidence" value="ECO:0007669"/>
    <property type="project" value="TreeGrafter"/>
</dbReference>
<feature type="compositionally biased region" description="Low complexity" evidence="2">
    <location>
        <begin position="133"/>
        <end position="144"/>
    </location>
</feature>
<feature type="domain" description="VPS8-like TPR-like repeats" evidence="4">
    <location>
        <begin position="1245"/>
        <end position="1431"/>
    </location>
</feature>
<dbReference type="InterPro" id="IPR045111">
    <property type="entry name" value="Vps41/Vps8"/>
</dbReference>
<dbReference type="InterPro" id="IPR025941">
    <property type="entry name" value="Vps8_central_dom"/>
</dbReference>
<dbReference type="Pfam" id="PF25066">
    <property type="entry name" value="TPR_VPS8_2"/>
    <property type="match status" value="1"/>
</dbReference>
<gene>
    <name evidence="5" type="ORF">UCRPC4_g04971</name>
</gene>
<dbReference type="SUPFAM" id="SSF50978">
    <property type="entry name" value="WD40 repeat-like"/>
    <property type="match status" value="1"/>
</dbReference>
<dbReference type="Pfam" id="PF12816">
    <property type="entry name" value="TPR_Vps8"/>
    <property type="match status" value="1"/>
</dbReference>
<proteinExistence type="predicted"/>
<protein>
    <submittedName>
        <fullName evidence="5">Putative golgi complex component</fullName>
    </submittedName>
</protein>
<feature type="compositionally biased region" description="Basic and acidic residues" evidence="2">
    <location>
        <begin position="1472"/>
        <end position="1496"/>
    </location>
</feature>
<evidence type="ECO:0000256" key="1">
    <source>
        <dbReference type="SAM" id="Coils"/>
    </source>
</evidence>
<feature type="region of interest" description="Disordered" evidence="2">
    <location>
        <begin position="1469"/>
        <end position="1519"/>
    </location>
</feature>
<evidence type="ECO:0000259" key="4">
    <source>
        <dbReference type="Pfam" id="PF25066"/>
    </source>
</evidence>
<dbReference type="Proteomes" id="UP000053317">
    <property type="component" value="Unassembled WGS sequence"/>
</dbReference>
<dbReference type="GO" id="GO:0006623">
    <property type="term" value="P:protein targeting to vacuole"/>
    <property type="evidence" value="ECO:0007669"/>
    <property type="project" value="InterPro"/>
</dbReference>
<reference evidence="5 6" key="2">
    <citation type="submission" date="2015-05" db="EMBL/GenBank/DDBJ databases">
        <authorList>
            <person name="Morales-Cruz A."/>
            <person name="Amrine K.C."/>
            <person name="Cantu D."/>
        </authorList>
    </citation>
    <scope>NUCLEOTIDE SEQUENCE [LARGE SCALE GENOMIC DNA]</scope>
    <source>
        <strain evidence="5">UCRPC4</strain>
    </source>
</reference>